<evidence type="ECO:0000259" key="2">
    <source>
        <dbReference type="Pfam" id="PF03432"/>
    </source>
</evidence>
<accession>A0A399SZ14</accession>
<feature type="region of interest" description="Disordered" evidence="1">
    <location>
        <begin position="276"/>
        <end position="298"/>
    </location>
</feature>
<evidence type="ECO:0000256" key="1">
    <source>
        <dbReference type="SAM" id="MobiDB-lite"/>
    </source>
</evidence>
<protein>
    <recommendedName>
        <fullName evidence="2">MobA/VirD2-like nuclease domain-containing protein</fullName>
    </recommendedName>
</protein>
<comment type="caution">
    <text evidence="3">The sequence shown here is derived from an EMBL/GenBank/DDBJ whole genome shotgun (WGS) entry which is preliminary data.</text>
</comment>
<keyword evidence="4" id="KW-1185">Reference proteome</keyword>
<evidence type="ECO:0000313" key="4">
    <source>
        <dbReference type="Proteomes" id="UP000265926"/>
    </source>
</evidence>
<dbReference type="Pfam" id="PF03432">
    <property type="entry name" value="Relaxase"/>
    <property type="match status" value="1"/>
</dbReference>
<reference evidence="3 4" key="1">
    <citation type="submission" date="2018-08" db="EMBL/GenBank/DDBJ databases">
        <title>Pallidiluteibacterium maritimus gen. nov., sp. nov., isolated from coastal sediment.</title>
        <authorList>
            <person name="Zhou L.Y."/>
        </authorList>
    </citation>
    <scope>NUCLEOTIDE SEQUENCE [LARGE SCALE GENOMIC DNA]</scope>
    <source>
        <strain evidence="3 4">XSD2</strain>
    </source>
</reference>
<organism evidence="3 4">
    <name type="scientific">Maribellus luteus</name>
    <dbReference type="NCBI Taxonomy" id="2305463"/>
    <lineage>
        <taxon>Bacteria</taxon>
        <taxon>Pseudomonadati</taxon>
        <taxon>Bacteroidota</taxon>
        <taxon>Bacteroidia</taxon>
        <taxon>Marinilabiliales</taxon>
        <taxon>Prolixibacteraceae</taxon>
        <taxon>Maribellus</taxon>
    </lineage>
</organism>
<gene>
    <name evidence="3" type="ORF">D1614_16000</name>
</gene>
<feature type="domain" description="MobA/VirD2-like nuclease" evidence="2">
    <location>
        <begin position="33"/>
        <end position="154"/>
    </location>
</feature>
<sequence>MVIKIHQTANTENALLYNERKVQKGVAEFFDSRNTLSQNPFSYTEKHRLKIFFDIEQQNPRVKNKCLHISINPTAEDYLKIGDPIIKTEINNLLNDLGYGKQPYFVYKHEDLDRVHFHVVSTRIDRETGKKISDSNERKKVQQFIKTLEQKYDLTKALQKENPNLNFTADSGNLKQNLQELFRELNSMRSITNREMYDRSLARFNIEIRRSGRGHVVFVTDGNGNPVRYPIRLSEFEERPRFFISARAEKELQIPKPVIDKFQLAQWARDLNRLVERNKGPGKAAKPKIRRRKQGKRY</sequence>
<evidence type="ECO:0000313" key="3">
    <source>
        <dbReference type="EMBL" id="RIJ47257.1"/>
    </source>
</evidence>
<dbReference type="RefSeq" id="WP_119438973.1">
    <property type="nucleotide sequence ID" value="NZ_QWGR01000009.1"/>
</dbReference>
<dbReference type="AlphaFoldDB" id="A0A399SZ14"/>
<dbReference type="EMBL" id="QWGR01000009">
    <property type="protein sequence ID" value="RIJ47257.1"/>
    <property type="molecule type" value="Genomic_DNA"/>
</dbReference>
<dbReference type="Proteomes" id="UP000265926">
    <property type="component" value="Unassembled WGS sequence"/>
</dbReference>
<proteinExistence type="predicted"/>
<dbReference type="OrthoDB" id="915634at2"/>
<name>A0A399SZ14_9BACT</name>
<feature type="compositionally biased region" description="Basic residues" evidence="1">
    <location>
        <begin position="285"/>
        <end position="298"/>
    </location>
</feature>
<dbReference type="InterPro" id="IPR005094">
    <property type="entry name" value="Endonuclease_MobA/VirD2"/>
</dbReference>